<reference evidence="1" key="2">
    <citation type="submission" date="2022-06" db="UniProtKB">
        <authorList>
            <consortium name="EnsemblMetazoa"/>
        </authorList>
    </citation>
    <scope>IDENTIFICATION</scope>
    <source>
        <strain evidence="1">PS312</strain>
    </source>
</reference>
<reference evidence="2" key="1">
    <citation type="journal article" date="2008" name="Nat. Genet.">
        <title>The Pristionchus pacificus genome provides a unique perspective on nematode lifestyle and parasitism.</title>
        <authorList>
            <person name="Dieterich C."/>
            <person name="Clifton S.W."/>
            <person name="Schuster L.N."/>
            <person name="Chinwalla A."/>
            <person name="Delehaunty K."/>
            <person name="Dinkelacker I."/>
            <person name="Fulton L."/>
            <person name="Fulton R."/>
            <person name="Godfrey J."/>
            <person name="Minx P."/>
            <person name="Mitreva M."/>
            <person name="Roeseler W."/>
            <person name="Tian H."/>
            <person name="Witte H."/>
            <person name="Yang S.P."/>
            <person name="Wilson R.K."/>
            <person name="Sommer R.J."/>
        </authorList>
    </citation>
    <scope>NUCLEOTIDE SEQUENCE [LARGE SCALE GENOMIC DNA]</scope>
    <source>
        <strain evidence="2">PS312</strain>
    </source>
</reference>
<sequence>HCAQRTFTCKGTQATIEFSVIQFHKRKDNCEDPESVHSRNKSKRLRAGEVVGSIQDGGTGKATFTVTCSADGTKWESDGLTISGVECSFATLKYNSKGEMQIVLDKYLREGRMTPKYLAPISDGGTGTATYTVTCNMAGTGWTAGGQVITSVQCSATP</sequence>
<dbReference type="Proteomes" id="UP000005239">
    <property type="component" value="Unassembled WGS sequence"/>
</dbReference>
<evidence type="ECO:0000313" key="2">
    <source>
        <dbReference type="Proteomes" id="UP000005239"/>
    </source>
</evidence>
<keyword evidence="2" id="KW-1185">Reference proteome</keyword>
<name>A0A2A6BSA3_PRIPA</name>
<proteinExistence type="predicted"/>
<accession>A0A8R1US48</accession>
<accession>A0A2A6BSA3</accession>
<dbReference type="InterPro" id="IPR002601">
    <property type="entry name" value="C6_domain"/>
</dbReference>
<gene>
    <name evidence="1" type="primary">WBGene00275800</name>
</gene>
<protein>
    <submittedName>
        <fullName evidence="1">Uncharacterized protein</fullName>
    </submittedName>
</protein>
<dbReference type="Pfam" id="PF01681">
    <property type="entry name" value="C6"/>
    <property type="match status" value="2"/>
</dbReference>
<dbReference type="AlphaFoldDB" id="A0A2A6BSA3"/>
<dbReference type="EnsemblMetazoa" id="PPA37431.1">
    <property type="protein sequence ID" value="PPA37431.1"/>
    <property type="gene ID" value="WBGene00275800"/>
</dbReference>
<organism evidence="1 2">
    <name type="scientific">Pristionchus pacificus</name>
    <name type="common">Parasitic nematode worm</name>
    <dbReference type="NCBI Taxonomy" id="54126"/>
    <lineage>
        <taxon>Eukaryota</taxon>
        <taxon>Metazoa</taxon>
        <taxon>Ecdysozoa</taxon>
        <taxon>Nematoda</taxon>
        <taxon>Chromadorea</taxon>
        <taxon>Rhabditida</taxon>
        <taxon>Rhabditina</taxon>
        <taxon>Diplogasteromorpha</taxon>
        <taxon>Diplogasteroidea</taxon>
        <taxon>Neodiplogasteridae</taxon>
        <taxon>Pristionchus</taxon>
    </lineage>
</organism>
<dbReference type="PANTHER" id="PTHR21629:SF5">
    <property type="entry name" value="C6 DOMAIN-CONTAINING PROTEIN"/>
    <property type="match status" value="1"/>
</dbReference>
<evidence type="ECO:0000313" key="1">
    <source>
        <dbReference type="EnsemblMetazoa" id="PPA37431.1"/>
    </source>
</evidence>
<dbReference type="PANTHER" id="PTHR21629">
    <property type="entry name" value="C6 DOMAIN-CONTAINING PROTEIN"/>
    <property type="match status" value="1"/>
</dbReference>